<dbReference type="Proteomes" id="UP000307000">
    <property type="component" value="Chromosome"/>
</dbReference>
<dbReference type="PANTHER" id="PTHR47372">
    <property type="entry name" value="DAUER UP-REGULATED-RELATED"/>
    <property type="match status" value="1"/>
</dbReference>
<dbReference type="Pfam" id="PF12277">
    <property type="entry name" value="DUF3618"/>
    <property type="match status" value="1"/>
</dbReference>
<dbReference type="KEGG" id="gcr:GcLGCM259_0819"/>
<evidence type="ECO:0000313" key="2">
    <source>
        <dbReference type="EMBL" id="QCY46575.1"/>
    </source>
</evidence>
<reference evidence="2 3" key="1">
    <citation type="submission" date="2018-12" db="EMBL/GenBank/DDBJ databases">
        <title>Complete Genome Sequence of Glutamicibacter creatinolyticus strain LGCM259,isolated from an abscess of a 12-year-old mare in Italy.</title>
        <authorList>
            <person name="Santos R.G."/>
            <person name="Silva A.L."/>
            <person name="Seyffert N."/>
            <person name="Castro T.L.P."/>
            <person name="Attili A.R."/>
            <person name="Rifici C."/>
            <person name="Mazzullo G."/>
            <person name="Brenig B."/>
            <person name="Venanzi F."/>
            <person name="Azevedo V."/>
        </authorList>
    </citation>
    <scope>NUCLEOTIDE SEQUENCE [LARGE SCALE GENOMIC DNA]</scope>
    <source>
        <strain evidence="2 3">LGCM 259</strain>
    </source>
</reference>
<protein>
    <recommendedName>
        <fullName evidence="4">DUF3618 domain-containing protein</fullName>
    </recommendedName>
</protein>
<dbReference type="InterPro" id="IPR022062">
    <property type="entry name" value="DUF3618"/>
</dbReference>
<dbReference type="EMBL" id="CP034412">
    <property type="protein sequence ID" value="QCY46575.1"/>
    <property type="molecule type" value="Genomic_DNA"/>
</dbReference>
<proteinExistence type="predicted"/>
<dbReference type="RefSeq" id="WP_138173319.1">
    <property type="nucleotide sequence ID" value="NZ_BAAAGL010000004.1"/>
</dbReference>
<feature type="region of interest" description="Disordered" evidence="1">
    <location>
        <begin position="115"/>
        <end position="194"/>
    </location>
</feature>
<dbReference type="Gene3D" id="1.20.120.20">
    <property type="entry name" value="Apolipoprotein"/>
    <property type="match status" value="1"/>
</dbReference>
<dbReference type="SUPFAM" id="SSF58113">
    <property type="entry name" value="Apolipoprotein A-I"/>
    <property type="match status" value="1"/>
</dbReference>
<name>A0A5B7WTJ9_9MICC</name>
<evidence type="ECO:0000313" key="3">
    <source>
        <dbReference type="Proteomes" id="UP000307000"/>
    </source>
</evidence>
<organism evidence="2 3">
    <name type="scientific">Glutamicibacter creatinolyticus</name>
    <dbReference type="NCBI Taxonomy" id="162496"/>
    <lineage>
        <taxon>Bacteria</taxon>
        <taxon>Bacillati</taxon>
        <taxon>Actinomycetota</taxon>
        <taxon>Actinomycetes</taxon>
        <taxon>Micrococcales</taxon>
        <taxon>Micrococcaceae</taxon>
        <taxon>Glutamicibacter</taxon>
    </lineage>
</organism>
<keyword evidence="3" id="KW-1185">Reference proteome</keyword>
<feature type="compositionally biased region" description="Basic and acidic residues" evidence="1">
    <location>
        <begin position="181"/>
        <end position="194"/>
    </location>
</feature>
<evidence type="ECO:0000256" key="1">
    <source>
        <dbReference type="SAM" id="MobiDB-lite"/>
    </source>
</evidence>
<feature type="compositionally biased region" description="Basic and acidic residues" evidence="1">
    <location>
        <begin position="115"/>
        <end position="157"/>
    </location>
</feature>
<sequence>MSRDSEELRQDIAQTRQELSDDVDAIVDRVSPSQIAHRQSEKIKGTFHRAKDAVMGSGESASDQAHDAMESAKEGMNRAPQRVVEQTRGNPLAAGLIAFGAGLLASSLLPATDREGEMAQKLKEKAEPLTHELTESAKQVAEDMKEPVKNAAEELKDSAQSSVESVKEEASGEVDDLQSQAKDKAQGLSDNDNR</sequence>
<gene>
    <name evidence="2" type="ORF">GcLGCM259_0819</name>
</gene>
<feature type="compositionally biased region" description="Basic and acidic residues" evidence="1">
    <location>
        <begin position="64"/>
        <end position="76"/>
    </location>
</feature>
<evidence type="ECO:0008006" key="4">
    <source>
        <dbReference type="Google" id="ProtNLM"/>
    </source>
</evidence>
<dbReference type="PANTHER" id="PTHR47372:SF11">
    <property type="entry name" value="RE19971P"/>
    <property type="match status" value="1"/>
</dbReference>
<feature type="region of interest" description="Disordered" evidence="1">
    <location>
        <begin position="30"/>
        <end position="85"/>
    </location>
</feature>
<accession>A0A5B7WTJ9</accession>
<dbReference type="AlphaFoldDB" id="A0A5B7WTJ9"/>
<feature type="compositionally biased region" description="Basic and acidic residues" evidence="1">
    <location>
        <begin position="38"/>
        <end position="52"/>
    </location>
</feature>